<keyword evidence="1" id="KW-1133">Transmembrane helix</keyword>
<feature type="transmembrane region" description="Helical" evidence="1">
    <location>
        <begin position="187"/>
        <end position="208"/>
    </location>
</feature>
<keyword evidence="1" id="KW-0812">Transmembrane</keyword>
<gene>
    <name evidence="2" type="ORF">ANK1_4193</name>
    <name evidence="3" type="ORF">ANK2_4194</name>
</gene>
<dbReference type="EMBL" id="CAADIA010000006">
    <property type="protein sequence ID" value="VFR32580.1"/>
    <property type="molecule type" value="Genomic_DNA"/>
</dbReference>
<organism evidence="2">
    <name type="scientific">plant metagenome</name>
    <dbReference type="NCBI Taxonomy" id="1297885"/>
    <lineage>
        <taxon>unclassified sequences</taxon>
        <taxon>metagenomes</taxon>
        <taxon>organismal metagenomes</taxon>
    </lineage>
</organism>
<keyword evidence="1" id="KW-0472">Membrane</keyword>
<dbReference type="InterPro" id="IPR005625">
    <property type="entry name" value="PepSY-ass_TM"/>
</dbReference>
<feature type="transmembrane region" description="Helical" evidence="1">
    <location>
        <begin position="328"/>
        <end position="353"/>
    </location>
</feature>
<dbReference type="AlphaFoldDB" id="A0A484Q7J5"/>
<dbReference type="PANTHER" id="PTHR34219">
    <property type="entry name" value="IRON-REGULATED INNER MEMBRANE PROTEIN-RELATED"/>
    <property type="match status" value="1"/>
</dbReference>
<proteinExistence type="predicted"/>
<evidence type="ECO:0000256" key="1">
    <source>
        <dbReference type="SAM" id="Phobius"/>
    </source>
</evidence>
<name>A0A484Q7J5_9ZZZZ</name>
<sequence length="375" mass="40974">MQALRQLWLRLHRWAALGIGWILILSGLTGAVLVAAKPLDRWLHPELFRARTPGEPASAPLEDVLQVLRAEHGAKASFTLRPPRQADDTLWVLVRGPWSGTVYLDPASGREQGRRGETEGFANALFKLHSSLWLQETGKAILAWVALAYLLLLVTGLILWWPRRWPPSWKIELGKGTMRAFFDLHRVGGAAVGLVISVSVATGAYMAWRPIGNVITTLSGATPVAAPRIPKAGLHEGPPQSLDALVTAAQAQFPRAPIGYVQVPAQPDRPVRIRFMLADDPHPNGLSSVWLHPGSGDVLAVHRWNQLDPGARAVAVVYPLHTGALGGLVLEVVIAISGLVLAMLGITGLWLWWRRRSIRRASHSSKARLPNRSTT</sequence>
<evidence type="ECO:0000313" key="2">
    <source>
        <dbReference type="EMBL" id="VFR32580.1"/>
    </source>
</evidence>
<dbReference type="Pfam" id="PF03929">
    <property type="entry name" value="PepSY_TM"/>
    <property type="match status" value="1"/>
</dbReference>
<evidence type="ECO:0000313" key="3">
    <source>
        <dbReference type="EMBL" id="VFR61377.1"/>
    </source>
</evidence>
<protein>
    <submittedName>
        <fullName evidence="2">Uncharacterized iron-regulated membrane protein Iron-uptake factor PiuB</fullName>
    </submittedName>
</protein>
<feature type="transmembrane region" description="Helical" evidence="1">
    <location>
        <begin position="141"/>
        <end position="161"/>
    </location>
</feature>
<reference evidence="2" key="1">
    <citation type="submission" date="2019-03" db="EMBL/GenBank/DDBJ databases">
        <authorList>
            <person name="Danneels B."/>
        </authorList>
    </citation>
    <scope>NUCLEOTIDE SEQUENCE</scope>
</reference>
<accession>A0A484Q7J5</accession>
<dbReference type="EMBL" id="CAADIF010000005">
    <property type="protein sequence ID" value="VFR61377.1"/>
    <property type="molecule type" value="Genomic_DNA"/>
</dbReference>
<feature type="transmembrane region" description="Helical" evidence="1">
    <location>
        <begin position="14"/>
        <end position="36"/>
    </location>
</feature>